<sequence length="186" mass="21158">MEVRSREVNSEFVRAVRTKISEQKRRGSEAKAVFWLEPTVPDGWMTLDRYLERFGPFPVHCHFTASITQQIATAILFLHQSKMVYGSLTAESIVIDLDGAVHILPPSSNQRHSMQDDIRSIGKLLLRLVTGQKDYPPPHTLFPVNRSMIKLVGLMLDTPMTAGQVRYHPTLSDSMSEKPTTFFFNQ</sequence>
<accession>A0AAV5TPV2</accession>
<dbReference type="Gene3D" id="1.10.510.10">
    <property type="entry name" value="Transferase(Phosphotransferase) domain 1"/>
    <property type="match status" value="1"/>
</dbReference>
<dbReference type="InterPro" id="IPR011009">
    <property type="entry name" value="Kinase-like_dom_sf"/>
</dbReference>
<dbReference type="AlphaFoldDB" id="A0AAV5TPV2"/>
<dbReference type="EMBL" id="BTSX01000004">
    <property type="protein sequence ID" value="GMS96419.1"/>
    <property type="molecule type" value="Genomic_DNA"/>
</dbReference>
<dbReference type="Proteomes" id="UP001432027">
    <property type="component" value="Unassembled WGS sequence"/>
</dbReference>
<feature type="non-terminal residue" evidence="1">
    <location>
        <position position="186"/>
    </location>
</feature>
<evidence type="ECO:0008006" key="3">
    <source>
        <dbReference type="Google" id="ProtNLM"/>
    </source>
</evidence>
<protein>
    <recommendedName>
        <fullName evidence="3">Protein kinase domain-containing protein</fullName>
    </recommendedName>
</protein>
<evidence type="ECO:0000313" key="2">
    <source>
        <dbReference type="Proteomes" id="UP001432027"/>
    </source>
</evidence>
<organism evidence="1 2">
    <name type="scientific">Pristionchus entomophagus</name>
    <dbReference type="NCBI Taxonomy" id="358040"/>
    <lineage>
        <taxon>Eukaryota</taxon>
        <taxon>Metazoa</taxon>
        <taxon>Ecdysozoa</taxon>
        <taxon>Nematoda</taxon>
        <taxon>Chromadorea</taxon>
        <taxon>Rhabditida</taxon>
        <taxon>Rhabditina</taxon>
        <taxon>Diplogasteromorpha</taxon>
        <taxon>Diplogasteroidea</taxon>
        <taxon>Neodiplogasteridae</taxon>
        <taxon>Pristionchus</taxon>
    </lineage>
</organism>
<gene>
    <name evidence="1" type="ORF">PENTCL1PPCAC_18594</name>
</gene>
<keyword evidence="2" id="KW-1185">Reference proteome</keyword>
<name>A0AAV5TPV2_9BILA</name>
<proteinExistence type="predicted"/>
<comment type="caution">
    <text evidence="1">The sequence shown here is derived from an EMBL/GenBank/DDBJ whole genome shotgun (WGS) entry which is preliminary data.</text>
</comment>
<reference evidence="1" key="1">
    <citation type="submission" date="2023-10" db="EMBL/GenBank/DDBJ databases">
        <title>Genome assembly of Pristionchus species.</title>
        <authorList>
            <person name="Yoshida K."/>
            <person name="Sommer R.J."/>
        </authorList>
    </citation>
    <scope>NUCLEOTIDE SEQUENCE</scope>
    <source>
        <strain evidence="1">RS0144</strain>
    </source>
</reference>
<dbReference type="SUPFAM" id="SSF56112">
    <property type="entry name" value="Protein kinase-like (PK-like)"/>
    <property type="match status" value="1"/>
</dbReference>
<evidence type="ECO:0000313" key="1">
    <source>
        <dbReference type="EMBL" id="GMS96419.1"/>
    </source>
</evidence>